<reference evidence="2" key="1">
    <citation type="journal article" date="2022" name="bioRxiv">
        <title>Genomics of Preaxostyla Flagellates Illuminates Evolutionary Transitions and the Path Towards Mitochondrial Loss.</title>
        <authorList>
            <person name="Novak L.V.F."/>
            <person name="Treitli S.C."/>
            <person name="Pyrih J."/>
            <person name="Halakuc P."/>
            <person name="Pipaliya S.V."/>
            <person name="Vacek V."/>
            <person name="Brzon O."/>
            <person name="Soukal P."/>
            <person name="Eme L."/>
            <person name="Dacks J.B."/>
            <person name="Karnkowska A."/>
            <person name="Elias M."/>
            <person name="Hampl V."/>
        </authorList>
    </citation>
    <scope>NUCLEOTIDE SEQUENCE</scope>
    <source>
        <strain evidence="2">RCP-MX</strain>
    </source>
</reference>
<feature type="region of interest" description="Disordered" evidence="1">
    <location>
        <begin position="338"/>
        <end position="362"/>
    </location>
</feature>
<comment type="caution">
    <text evidence="2">The sequence shown here is derived from an EMBL/GenBank/DDBJ whole genome shotgun (WGS) entry which is preliminary data.</text>
</comment>
<evidence type="ECO:0000256" key="1">
    <source>
        <dbReference type="SAM" id="MobiDB-lite"/>
    </source>
</evidence>
<feature type="compositionally biased region" description="Low complexity" evidence="1">
    <location>
        <begin position="342"/>
        <end position="355"/>
    </location>
</feature>
<keyword evidence="3" id="KW-1185">Reference proteome</keyword>
<feature type="compositionally biased region" description="Low complexity" evidence="1">
    <location>
        <begin position="266"/>
        <end position="282"/>
    </location>
</feature>
<feature type="compositionally biased region" description="Low complexity" evidence="1">
    <location>
        <begin position="168"/>
        <end position="181"/>
    </location>
</feature>
<evidence type="ECO:0000313" key="2">
    <source>
        <dbReference type="EMBL" id="KAJ4452466.1"/>
    </source>
</evidence>
<accession>A0ABQ8U2J2</accession>
<organism evidence="2 3">
    <name type="scientific">Paratrimastix pyriformis</name>
    <dbReference type="NCBI Taxonomy" id="342808"/>
    <lineage>
        <taxon>Eukaryota</taxon>
        <taxon>Metamonada</taxon>
        <taxon>Preaxostyla</taxon>
        <taxon>Paratrimastigidae</taxon>
        <taxon>Paratrimastix</taxon>
    </lineage>
</organism>
<feature type="region of interest" description="Disordered" evidence="1">
    <location>
        <begin position="252"/>
        <end position="294"/>
    </location>
</feature>
<dbReference type="EMBL" id="JAPMOS010000498">
    <property type="protein sequence ID" value="KAJ4452466.1"/>
    <property type="molecule type" value="Genomic_DNA"/>
</dbReference>
<feature type="region of interest" description="Disordered" evidence="1">
    <location>
        <begin position="190"/>
        <end position="209"/>
    </location>
</feature>
<evidence type="ECO:0000313" key="3">
    <source>
        <dbReference type="Proteomes" id="UP001141327"/>
    </source>
</evidence>
<proteinExistence type="predicted"/>
<gene>
    <name evidence="2" type="ORF">PAPYR_13375</name>
</gene>
<protein>
    <submittedName>
        <fullName evidence="2">Uncharacterized protein</fullName>
    </submittedName>
</protein>
<feature type="region of interest" description="Disordered" evidence="1">
    <location>
        <begin position="143"/>
        <end position="181"/>
    </location>
</feature>
<name>A0ABQ8U2J2_9EUKA</name>
<dbReference type="Proteomes" id="UP001141327">
    <property type="component" value="Unassembled WGS sequence"/>
</dbReference>
<sequence length="401" mass="40440">MTRCSELFSSVGFTEGISSLSQCNPAFFAALFRHFFHEDAQPTGSSASDSSFNLVEGILNSLQTKLGFNLAHISAQRVTNGEKDDVLCLLEIFMELARIIAGGAGTPLAGTSVSVSSLEDTAHTSMVSTSLASSVDSSGVGLAASSVVSDPGHRHRHHRRVPSETSLAAQPPETRPAPTARASSLLASTLHSSGLRTSSTTTACPPVGAPNMAGVPTTMSVGVPTTMMAGVPATTTPGGKPAMTGVPATTMITAGTPLGQSPLKEGGTPSSQSQSTPTTAVASPPPGPGVVAPSRVIATPESHSSDLLGLTTTDETGALAASTTSARSHSSELLGISGNSGGAAAADGTRGDATANTEATQDGEGSIVGGAMVCCCLGRACKREMEKKRDDPDGTRTHNPQ</sequence>